<dbReference type="Proteomes" id="UP000007800">
    <property type="component" value="Unassembled WGS sequence"/>
</dbReference>
<accession>C5LHB5</accession>
<sequence>MRDTKRGLTGTLDLSENPVLTDEAIIRICGAIEKKRMLFIDSIMLNNCSKIHDRSARALGKVIRNTLAMAKEHLEVLTIEAILATDNVGLEEKYQRQPDEDPRTIDTSAFGKRENSENAEVDDDDDNEEGEEADEKRKMEERRTKWEQSMREKLDHIDSIEVDAFEDDIELPENCSRSGSTSRTTRRLEELLRSLQDAVEECTKITCMDIRCDEFPWIHDATKILAVEHKLQIDRIAAFGNGMTEDSSVNSSDASERWAIRYSQYAFIRVFKSGITWEHGIGDARLDVT</sequence>
<proteinExistence type="predicted"/>
<feature type="region of interest" description="Disordered" evidence="1">
    <location>
        <begin position="93"/>
        <end position="143"/>
    </location>
</feature>
<feature type="compositionally biased region" description="Basic and acidic residues" evidence="1">
    <location>
        <begin position="134"/>
        <end position="143"/>
    </location>
</feature>
<dbReference type="GeneID" id="9044673"/>
<dbReference type="EMBL" id="GG682011">
    <property type="protein sequence ID" value="EER03924.1"/>
    <property type="molecule type" value="Genomic_DNA"/>
</dbReference>
<feature type="compositionally biased region" description="Basic and acidic residues" evidence="1">
    <location>
        <begin position="93"/>
        <end position="104"/>
    </location>
</feature>
<organism evidence="3">
    <name type="scientific">Perkinsus marinus (strain ATCC 50983 / TXsc)</name>
    <dbReference type="NCBI Taxonomy" id="423536"/>
    <lineage>
        <taxon>Eukaryota</taxon>
        <taxon>Sar</taxon>
        <taxon>Alveolata</taxon>
        <taxon>Perkinsozoa</taxon>
        <taxon>Perkinsea</taxon>
        <taxon>Perkinsida</taxon>
        <taxon>Perkinsidae</taxon>
        <taxon>Perkinsus</taxon>
    </lineage>
</organism>
<dbReference type="AlphaFoldDB" id="C5LHB5"/>
<keyword evidence="3" id="KW-1185">Reference proteome</keyword>
<evidence type="ECO:0000313" key="3">
    <source>
        <dbReference type="Proteomes" id="UP000007800"/>
    </source>
</evidence>
<dbReference type="InParanoid" id="C5LHB5"/>
<gene>
    <name evidence="2" type="ORF">Pmar_PMAR017338</name>
</gene>
<protein>
    <submittedName>
        <fullName evidence="2">Uncharacterized protein</fullName>
    </submittedName>
</protein>
<name>C5LHB5_PERM5</name>
<dbReference type="RefSeq" id="XP_002772108.1">
    <property type="nucleotide sequence ID" value="XM_002772062.1"/>
</dbReference>
<evidence type="ECO:0000313" key="2">
    <source>
        <dbReference type="EMBL" id="EER03924.1"/>
    </source>
</evidence>
<evidence type="ECO:0000256" key="1">
    <source>
        <dbReference type="SAM" id="MobiDB-lite"/>
    </source>
</evidence>
<feature type="compositionally biased region" description="Acidic residues" evidence="1">
    <location>
        <begin position="117"/>
        <end position="133"/>
    </location>
</feature>
<dbReference type="OrthoDB" id="10578494at2759"/>
<reference evidence="2 3" key="1">
    <citation type="submission" date="2008-07" db="EMBL/GenBank/DDBJ databases">
        <authorList>
            <person name="El-Sayed N."/>
            <person name="Caler E."/>
            <person name="Inman J."/>
            <person name="Amedeo P."/>
            <person name="Hass B."/>
            <person name="Wortman J."/>
        </authorList>
    </citation>
    <scope>NUCLEOTIDE SEQUENCE [LARGE SCALE GENOMIC DNA]</scope>
    <source>
        <strain evidence="3">ATCC 50983 / TXsc</strain>
    </source>
</reference>